<dbReference type="SUPFAM" id="SSF69360">
    <property type="entry name" value="Cell wall binding repeat"/>
    <property type="match status" value="1"/>
</dbReference>
<evidence type="ECO:0000256" key="3">
    <source>
        <dbReference type="SAM" id="MobiDB-lite"/>
    </source>
</evidence>
<reference evidence="5" key="2">
    <citation type="submission" date="2021-04" db="EMBL/GenBank/DDBJ databases">
        <authorList>
            <person name="Gilroy R."/>
        </authorList>
    </citation>
    <scope>NUCLEOTIDE SEQUENCE</scope>
    <source>
        <strain evidence="5">CHK198-12963</strain>
    </source>
</reference>
<proteinExistence type="predicted"/>
<organism evidence="5 6">
    <name type="scientific">Candidatus Enterocloster excrementigallinarum</name>
    <dbReference type="NCBI Taxonomy" id="2838558"/>
    <lineage>
        <taxon>Bacteria</taxon>
        <taxon>Bacillati</taxon>
        <taxon>Bacillota</taxon>
        <taxon>Clostridia</taxon>
        <taxon>Lachnospirales</taxon>
        <taxon>Lachnospiraceae</taxon>
        <taxon>Enterocloster</taxon>
    </lineage>
</organism>
<dbReference type="Pfam" id="PF19085">
    <property type="entry name" value="Choline_bind_2"/>
    <property type="match status" value="1"/>
</dbReference>
<feature type="region of interest" description="Disordered" evidence="3">
    <location>
        <begin position="266"/>
        <end position="289"/>
    </location>
</feature>
<gene>
    <name evidence="5" type="ORF">H9931_06910</name>
</gene>
<sequence length="488" mass="54729">MKKHAGIWISLGAAAVLTLGLTFTALAAAEGWVSEDGQWKYKDSSGNYVTNTWKTSGGEYFYLNSSGVMATNSWIDDTYYVNERGARVQNSWIHLTETVDGKEAGWYFVNSSGKLVTDKWETINNMRYSFDEEGKMRTGWYFEDDDIYYLGGEDQGYAKTGWKCLAWDEDNEPEEGDISDSYSSASEDIKWFYFKENGKAEKSDSGEYESATINGNKYYFDENGVMMSGWVAVNEEEDGDSTGISKFVYLGDENSGTMAKSKWLELDEHPGDSDDSDEINTDDNDEAPEEGESQWYYFESDGTPAYLSSKATSMSGATTKVDGSSYFFNQYGCMQTGLLKITTSDGKGLVGYFGDSDSNGKMYTGKRSGVHVDGDTYTYYFTESGSNKGAGYSGEKNDYLYYEGRQLEADSGSDYQVYEVDGKLYLLNESGKVQTSSKCYKVDGDYTYEISGGKLYWINDDKERQGEVTSSDAENIYEVEYEKEYDLG</sequence>
<evidence type="ECO:0000256" key="2">
    <source>
        <dbReference type="PROSITE-ProRule" id="PRU00591"/>
    </source>
</evidence>
<name>A0A9D2PSQ8_9FIRM</name>
<dbReference type="Proteomes" id="UP000823863">
    <property type="component" value="Unassembled WGS sequence"/>
</dbReference>
<feature type="signal peptide" evidence="4">
    <location>
        <begin position="1"/>
        <end position="27"/>
    </location>
</feature>
<evidence type="ECO:0000313" key="6">
    <source>
        <dbReference type="Proteomes" id="UP000823863"/>
    </source>
</evidence>
<keyword evidence="4" id="KW-0732">Signal</keyword>
<keyword evidence="1" id="KW-0677">Repeat</keyword>
<feature type="compositionally biased region" description="Acidic residues" evidence="3">
    <location>
        <begin position="273"/>
        <end position="289"/>
    </location>
</feature>
<accession>A0A9D2PSQ8</accession>
<comment type="caution">
    <text evidence="5">The sequence shown here is derived from an EMBL/GenBank/DDBJ whole genome shotgun (WGS) entry which is preliminary data.</text>
</comment>
<feature type="chain" id="PRO_5038658464" evidence="4">
    <location>
        <begin position="28"/>
        <end position="488"/>
    </location>
</feature>
<dbReference type="InterPro" id="IPR018337">
    <property type="entry name" value="Cell_wall/Cho-bd_repeat"/>
</dbReference>
<dbReference type="Pfam" id="PF01473">
    <property type="entry name" value="Choline_bind_1"/>
    <property type="match status" value="2"/>
</dbReference>
<evidence type="ECO:0000313" key="5">
    <source>
        <dbReference type="EMBL" id="HJC66434.1"/>
    </source>
</evidence>
<feature type="repeat" description="Cell wall-binding" evidence="2">
    <location>
        <begin position="207"/>
        <end position="226"/>
    </location>
</feature>
<evidence type="ECO:0000256" key="1">
    <source>
        <dbReference type="ARBA" id="ARBA00022737"/>
    </source>
</evidence>
<dbReference type="AlphaFoldDB" id="A0A9D2PSQ8"/>
<dbReference type="Gene3D" id="2.10.270.10">
    <property type="entry name" value="Cholin Binding"/>
    <property type="match status" value="4"/>
</dbReference>
<dbReference type="Pfam" id="PF19127">
    <property type="entry name" value="Choline_bind_3"/>
    <property type="match status" value="1"/>
</dbReference>
<protein>
    <submittedName>
        <fullName evidence="5">Cell wall-binding protein</fullName>
    </submittedName>
</protein>
<evidence type="ECO:0000256" key="4">
    <source>
        <dbReference type="SAM" id="SignalP"/>
    </source>
</evidence>
<dbReference type="PROSITE" id="PS51170">
    <property type="entry name" value="CW"/>
    <property type="match status" value="1"/>
</dbReference>
<reference evidence="5" key="1">
    <citation type="journal article" date="2021" name="PeerJ">
        <title>Extensive microbial diversity within the chicken gut microbiome revealed by metagenomics and culture.</title>
        <authorList>
            <person name="Gilroy R."/>
            <person name="Ravi A."/>
            <person name="Getino M."/>
            <person name="Pursley I."/>
            <person name="Horton D.L."/>
            <person name="Alikhan N.F."/>
            <person name="Baker D."/>
            <person name="Gharbi K."/>
            <person name="Hall N."/>
            <person name="Watson M."/>
            <person name="Adriaenssens E.M."/>
            <person name="Foster-Nyarko E."/>
            <person name="Jarju S."/>
            <person name="Secka A."/>
            <person name="Antonio M."/>
            <person name="Oren A."/>
            <person name="Chaudhuri R.R."/>
            <person name="La Ragione R."/>
            <person name="Hildebrand F."/>
            <person name="Pallen M.J."/>
        </authorList>
    </citation>
    <scope>NUCLEOTIDE SEQUENCE</scope>
    <source>
        <strain evidence="5">CHK198-12963</strain>
    </source>
</reference>
<dbReference type="EMBL" id="DWWB01000035">
    <property type="protein sequence ID" value="HJC66434.1"/>
    <property type="molecule type" value="Genomic_DNA"/>
</dbReference>